<name>A0A5J4RZJ0_9ZZZZ</name>
<dbReference type="InterPro" id="IPR010443">
    <property type="entry name" value="Restrct_endonuc_II_Tsp45I"/>
</dbReference>
<accession>A0A5J4RZJ0</accession>
<organism evidence="1">
    <name type="scientific">termite gut metagenome</name>
    <dbReference type="NCBI Taxonomy" id="433724"/>
    <lineage>
        <taxon>unclassified sequences</taxon>
        <taxon>metagenomes</taxon>
        <taxon>organismal metagenomes</taxon>
    </lineage>
</organism>
<sequence>MIKNKINMNKWTEFSIEYANQKSYLDDLFHVYPTIPDGIREISEDIWNNVEKAFNQKDNNLLIRELLRLDLFPIKDSYVAYLRRDNSAIDRNPRTVNRICGRLYELGLDELYKHCSEPKETNRQIGPMFREWLRNKSLGITPVEQNKFLADEKDAILDGNDESLMAFAREELGYNHNKGLDFVGRFNGKYVIGEAKFLTDFGGHQNAQFNDAINTIETKNVKAEKIAILDGVLYIKSNNKMYQSMTEIYKNHNIMSALVLRNFLYQL</sequence>
<dbReference type="Pfam" id="PF06300">
    <property type="entry name" value="Tsp45I"/>
    <property type="match status" value="1"/>
</dbReference>
<dbReference type="PIRSF" id="PIRSF020467">
    <property type="entry name" value="Restrict_endonuc_II_Tsp45I"/>
    <property type="match status" value="1"/>
</dbReference>
<dbReference type="EMBL" id="SNRY01000543">
    <property type="protein sequence ID" value="KAA6339346.1"/>
    <property type="molecule type" value="Genomic_DNA"/>
</dbReference>
<gene>
    <name evidence="1" type="ORF">EZS27_012706</name>
</gene>
<comment type="caution">
    <text evidence="1">The sequence shown here is derived from an EMBL/GenBank/DDBJ whole genome shotgun (WGS) entry which is preliminary data.</text>
</comment>
<reference evidence="1" key="1">
    <citation type="submission" date="2019-03" db="EMBL/GenBank/DDBJ databases">
        <title>Single cell metagenomics reveals metabolic interactions within the superorganism composed of flagellate Streblomastix strix and complex community of Bacteroidetes bacteria on its surface.</title>
        <authorList>
            <person name="Treitli S.C."/>
            <person name="Kolisko M."/>
            <person name="Husnik F."/>
            <person name="Keeling P."/>
            <person name="Hampl V."/>
        </authorList>
    </citation>
    <scope>NUCLEOTIDE SEQUENCE</scope>
    <source>
        <strain evidence="1">STM</strain>
    </source>
</reference>
<evidence type="ECO:0008006" key="2">
    <source>
        <dbReference type="Google" id="ProtNLM"/>
    </source>
</evidence>
<evidence type="ECO:0000313" key="1">
    <source>
        <dbReference type="EMBL" id="KAA6339346.1"/>
    </source>
</evidence>
<proteinExistence type="predicted"/>
<dbReference type="AlphaFoldDB" id="A0A5J4RZJ0"/>
<protein>
    <recommendedName>
        <fullName evidence="2">Tsp45I type II restriction enzyme</fullName>
    </recommendedName>
</protein>